<accession>A0AA88II28</accession>
<dbReference type="GO" id="GO:0005634">
    <property type="term" value="C:nucleus"/>
    <property type="evidence" value="ECO:0007669"/>
    <property type="project" value="TreeGrafter"/>
</dbReference>
<feature type="region of interest" description="Disordered" evidence="3">
    <location>
        <begin position="153"/>
        <end position="178"/>
    </location>
</feature>
<proteinExistence type="predicted"/>
<dbReference type="SUPFAM" id="SSF54928">
    <property type="entry name" value="RNA-binding domain, RBD"/>
    <property type="match status" value="2"/>
</dbReference>
<feature type="compositionally biased region" description="Basic and acidic residues" evidence="3">
    <location>
        <begin position="153"/>
        <end position="166"/>
    </location>
</feature>
<feature type="compositionally biased region" description="Gly residues" evidence="3">
    <location>
        <begin position="422"/>
        <end position="431"/>
    </location>
</feature>
<dbReference type="EMBL" id="JAVRJZ010000001">
    <property type="protein sequence ID" value="KAK2727734.1"/>
    <property type="molecule type" value="Genomic_DNA"/>
</dbReference>
<dbReference type="InterPro" id="IPR050374">
    <property type="entry name" value="RRT5_SRSF_SR"/>
</dbReference>
<dbReference type="EMBL" id="JAVRJZ010000001">
    <property type="protein sequence ID" value="KAK2727736.1"/>
    <property type="molecule type" value="Genomic_DNA"/>
</dbReference>
<dbReference type="PANTHER" id="PTHR23003:SF3">
    <property type="entry name" value="FI21236P1-RELATED"/>
    <property type="match status" value="1"/>
</dbReference>
<evidence type="ECO:0000256" key="2">
    <source>
        <dbReference type="PROSITE-ProRule" id="PRU00176"/>
    </source>
</evidence>
<keyword evidence="6" id="KW-1185">Reference proteome</keyword>
<gene>
    <name evidence="5" type="ORF">QYM36_008279</name>
</gene>
<dbReference type="GO" id="GO:0005737">
    <property type="term" value="C:cytoplasm"/>
    <property type="evidence" value="ECO:0007669"/>
    <property type="project" value="TreeGrafter"/>
</dbReference>
<dbReference type="Pfam" id="PF00076">
    <property type="entry name" value="RRM_1"/>
    <property type="match status" value="3"/>
</dbReference>
<dbReference type="SMART" id="SM00360">
    <property type="entry name" value="RRM"/>
    <property type="match status" value="3"/>
</dbReference>
<feature type="domain" description="RRM" evidence="4">
    <location>
        <begin position="58"/>
        <end position="136"/>
    </location>
</feature>
<evidence type="ECO:0000259" key="4">
    <source>
        <dbReference type="PROSITE" id="PS50102"/>
    </source>
</evidence>
<feature type="region of interest" description="Disordered" evidence="3">
    <location>
        <begin position="483"/>
        <end position="512"/>
    </location>
</feature>
<sequence>MVTENGDRDRSPIRQDDSRRSPRSDRRASRDKDRERRNRSNPTAAGGGSSKRGRNADCRVYVSNIPYEFKWQELKDIFRKEIGDVTYVELFNDESGKPRGCGIVEFGTPALASQALEKVHRFDINGRKLVVKEDRDVERDQYGYIVRGRRNDDRRDNRAFSGDRRSSTGRPMGLPGPALGLDVPRPLANFNTYGLNPQFLDSLGIRGPLTSKVFVANLDFKVDEKKLEEVFKLAGRIRDVDLARERDSKRSKGWAIIEFDHPVEAVQAISMFNNQTLYDRKMSVRLDEKDAQEGSMPSKLPEGLKSIGMSIAPGGPPVPDYQRMGPGPMGVGMGPGGPPNPQLAALGGLQGVLSLLGNLTGAPGSSGGPDLSALASMGGLGQSNMPPGGPGVGGISGLGGIGASISGGMGGGMGDRHSGPSQYGGQGGPPMGGYAPSPSSAIRERMYERKEIFGERPLDVPSDMKRSLGGGMEPYSSGSSMFVSGSSMPGPVPPPSSGLGPRGSGLTSMARPTTDSVKINNLSSHVTWQMLREKFSEIGEVRFAELTGRGGGIVRFASEREAQRAIDIMDRARYEGKIIDVTFY</sequence>
<feature type="compositionally biased region" description="Basic and acidic residues" evidence="3">
    <location>
        <begin position="1"/>
        <end position="38"/>
    </location>
</feature>
<evidence type="ECO:0000256" key="1">
    <source>
        <dbReference type="ARBA" id="ARBA00022884"/>
    </source>
</evidence>
<dbReference type="InterPro" id="IPR012677">
    <property type="entry name" value="Nucleotide-bd_a/b_plait_sf"/>
</dbReference>
<dbReference type="Proteomes" id="UP001187531">
    <property type="component" value="Unassembled WGS sequence"/>
</dbReference>
<feature type="domain" description="RRM" evidence="4">
    <location>
        <begin position="211"/>
        <end position="289"/>
    </location>
</feature>
<name>A0AA88II28_ARTSF</name>
<dbReference type="AlphaFoldDB" id="A0AA88II28"/>
<dbReference type="Gene3D" id="3.30.70.330">
    <property type="match status" value="3"/>
</dbReference>
<feature type="region of interest" description="Disordered" evidence="3">
    <location>
        <begin position="409"/>
        <end position="439"/>
    </location>
</feature>
<organism evidence="5 6">
    <name type="scientific">Artemia franciscana</name>
    <name type="common">Brine shrimp</name>
    <name type="synonym">Artemia sanfranciscana</name>
    <dbReference type="NCBI Taxonomy" id="6661"/>
    <lineage>
        <taxon>Eukaryota</taxon>
        <taxon>Metazoa</taxon>
        <taxon>Ecdysozoa</taxon>
        <taxon>Arthropoda</taxon>
        <taxon>Crustacea</taxon>
        <taxon>Branchiopoda</taxon>
        <taxon>Anostraca</taxon>
        <taxon>Artemiidae</taxon>
        <taxon>Artemia</taxon>
    </lineage>
</organism>
<dbReference type="InterPro" id="IPR035979">
    <property type="entry name" value="RBD_domain_sf"/>
</dbReference>
<feature type="domain" description="RRM" evidence="4">
    <location>
        <begin position="515"/>
        <end position="584"/>
    </location>
</feature>
<dbReference type="PROSITE" id="PS50102">
    <property type="entry name" value="RRM"/>
    <property type="match status" value="3"/>
</dbReference>
<comment type="caution">
    <text evidence="5">The sequence shown here is derived from an EMBL/GenBank/DDBJ whole genome shotgun (WGS) entry which is preliminary data.</text>
</comment>
<feature type="region of interest" description="Disordered" evidence="3">
    <location>
        <begin position="1"/>
        <end position="55"/>
    </location>
</feature>
<evidence type="ECO:0000313" key="5">
    <source>
        <dbReference type="EMBL" id="KAK2727734.1"/>
    </source>
</evidence>
<reference evidence="5" key="1">
    <citation type="submission" date="2023-07" db="EMBL/GenBank/DDBJ databases">
        <title>Chromosome-level genome assembly of Artemia franciscana.</title>
        <authorList>
            <person name="Jo E."/>
        </authorList>
    </citation>
    <scope>NUCLEOTIDE SEQUENCE</scope>
    <source>
        <tissue evidence="5">Whole body</tissue>
    </source>
</reference>
<protein>
    <recommendedName>
        <fullName evidence="4">RRM domain-containing protein</fullName>
    </recommendedName>
</protein>
<keyword evidence="1 2" id="KW-0694">RNA-binding</keyword>
<dbReference type="GO" id="GO:0003729">
    <property type="term" value="F:mRNA binding"/>
    <property type="evidence" value="ECO:0007669"/>
    <property type="project" value="TreeGrafter"/>
</dbReference>
<dbReference type="InterPro" id="IPR000504">
    <property type="entry name" value="RRM_dom"/>
</dbReference>
<evidence type="ECO:0000256" key="3">
    <source>
        <dbReference type="SAM" id="MobiDB-lite"/>
    </source>
</evidence>
<evidence type="ECO:0000313" key="6">
    <source>
        <dbReference type="Proteomes" id="UP001187531"/>
    </source>
</evidence>
<dbReference type="PANTHER" id="PTHR23003">
    <property type="entry name" value="RNA RECOGNITION MOTIF RRM DOMAIN CONTAINING PROTEIN"/>
    <property type="match status" value="1"/>
</dbReference>